<keyword evidence="2 4" id="KW-0689">Ribosomal protein</keyword>
<comment type="caution">
    <text evidence="5">The sequence shown here is derived from an EMBL/GenBank/DDBJ whole genome shotgun (WGS) entry which is preliminary data.</text>
</comment>
<dbReference type="SUPFAM" id="SSF54189">
    <property type="entry name" value="Ribosomal proteins S24e, L23 and L15e"/>
    <property type="match status" value="1"/>
</dbReference>
<evidence type="ECO:0000313" key="6">
    <source>
        <dbReference type="Proteomes" id="UP000179069"/>
    </source>
</evidence>
<evidence type="ECO:0000313" key="5">
    <source>
        <dbReference type="EMBL" id="OGY16351.1"/>
    </source>
</evidence>
<protein>
    <recommendedName>
        <fullName evidence="4">Large ribosomal subunit protein uL23</fullName>
    </recommendedName>
</protein>
<keyword evidence="4" id="KW-0699">rRNA-binding</keyword>
<dbReference type="NCBIfam" id="NF004363">
    <property type="entry name" value="PRK05738.2-4"/>
    <property type="match status" value="1"/>
</dbReference>
<dbReference type="EMBL" id="MHCI01000017">
    <property type="protein sequence ID" value="OGY16351.1"/>
    <property type="molecule type" value="Genomic_DNA"/>
</dbReference>
<keyword evidence="3 4" id="KW-0687">Ribonucleoprotein</keyword>
<accession>A0A1G1VLT7</accession>
<dbReference type="InterPro" id="IPR012677">
    <property type="entry name" value="Nucleotide-bd_a/b_plait_sf"/>
</dbReference>
<dbReference type="AlphaFoldDB" id="A0A1G1VLT7"/>
<dbReference type="HAMAP" id="MF_01369_B">
    <property type="entry name" value="Ribosomal_uL23_B"/>
    <property type="match status" value="1"/>
</dbReference>
<dbReference type="GO" id="GO:0005840">
    <property type="term" value="C:ribosome"/>
    <property type="evidence" value="ECO:0007669"/>
    <property type="project" value="UniProtKB-KW"/>
</dbReference>
<proteinExistence type="inferred from homology"/>
<evidence type="ECO:0000256" key="3">
    <source>
        <dbReference type="ARBA" id="ARBA00023274"/>
    </source>
</evidence>
<comment type="function">
    <text evidence="4">One of the early assembly proteins it binds 23S rRNA. One of the proteins that surrounds the polypeptide exit tunnel on the outside of the ribosome. Forms the main docking site for trigger factor binding to the ribosome.</text>
</comment>
<evidence type="ECO:0000256" key="1">
    <source>
        <dbReference type="ARBA" id="ARBA00006700"/>
    </source>
</evidence>
<comment type="similarity">
    <text evidence="1 4">Belongs to the universal ribosomal protein uL23 family.</text>
</comment>
<reference evidence="5 6" key="1">
    <citation type="journal article" date="2016" name="Nat. Commun.">
        <title>Thousands of microbial genomes shed light on interconnected biogeochemical processes in an aquifer system.</title>
        <authorList>
            <person name="Anantharaman K."/>
            <person name="Brown C.T."/>
            <person name="Hug L.A."/>
            <person name="Sharon I."/>
            <person name="Castelle C.J."/>
            <person name="Probst A.J."/>
            <person name="Thomas B.C."/>
            <person name="Singh A."/>
            <person name="Wilkins M.J."/>
            <person name="Karaoz U."/>
            <person name="Brodie E.L."/>
            <person name="Williams K.H."/>
            <person name="Hubbard S.S."/>
            <person name="Banfield J.F."/>
        </authorList>
    </citation>
    <scope>NUCLEOTIDE SEQUENCE [LARGE SCALE GENOMIC DNA]</scope>
</reference>
<dbReference type="Proteomes" id="UP000179069">
    <property type="component" value="Unassembled WGS sequence"/>
</dbReference>
<evidence type="ECO:0000256" key="2">
    <source>
        <dbReference type="ARBA" id="ARBA00022980"/>
    </source>
</evidence>
<sequence>MWGAILKRPLITEKSMAQTAANRYSFEVERSASKGQIREAVEKTFAVDVLSVQTIKIAGKKRRTGRMRRLVEKPAGKKAFVTIKEGQKIDIVEKQT</sequence>
<dbReference type="GO" id="GO:0019843">
    <property type="term" value="F:rRNA binding"/>
    <property type="evidence" value="ECO:0007669"/>
    <property type="project" value="UniProtKB-UniRule"/>
</dbReference>
<dbReference type="PANTHER" id="PTHR11620">
    <property type="entry name" value="60S RIBOSOMAL PROTEIN L23A"/>
    <property type="match status" value="1"/>
</dbReference>
<dbReference type="Pfam" id="PF00276">
    <property type="entry name" value="Ribosomal_L23"/>
    <property type="match status" value="1"/>
</dbReference>
<name>A0A1G1VLT7_9BACT</name>
<dbReference type="GO" id="GO:0006412">
    <property type="term" value="P:translation"/>
    <property type="evidence" value="ECO:0007669"/>
    <property type="project" value="UniProtKB-UniRule"/>
</dbReference>
<organism evidence="5 6">
    <name type="scientific">Candidatus Chisholmbacteria bacterium RIFCSPHIGHO2_01_FULL_49_18</name>
    <dbReference type="NCBI Taxonomy" id="1797590"/>
    <lineage>
        <taxon>Bacteria</taxon>
        <taxon>Candidatus Chisholmiibacteriota</taxon>
    </lineage>
</organism>
<dbReference type="InterPro" id="IPR012678">
    <property type="entry name" value="Ribosomal_uL23/eL15/eS24_sf"/>
</dbReference>
<dbReference type="GO" id="GO:1990904">
    <property type="term" value="C:ribonucleoprotein complex"/>
    <property type="evidence" value="ECO:0007669"/>
    <property type="project" value="UniProtKB-KW"/>
</dbReference>
<dbReference type="Gene3D" id="3.30.70.330">
    <property type="match status" value="1"/>
</dbReference>
<dbReference type="InterPro" id="IPR013025">
    <property type="entry name" value="Ribosomal_uL23-like"/>
</dbReference>
<evidence type="ECO:0000256" key="4">
    <source>
        <dbReference type="HAMAP-Rule" id="MF_01369"/>
    </source>
</evidence>
<dbReference type="GO" id="GO:0003735">
    <property type="term" value="F:structural constituent of ribosome"/>
    <property type="evidence" value="ECO:0007669"/>
    <property type="project" value="InterPro"/>
</dbReference>
<keyword evidence="4" id="KW-0694">RNA-binding</keyword>
<gene>
    <name evidence="4" type="primary">rplW</name>
    <name evidence="5" type="ORF">A2785_00155</name>
</gene>
<comment type="subunit">
    <text evidence="4">Part of the 50S ribosomal subunit. Contacts protein L29, and trigger factor when it is bound to the ribosome.</text>
</comment>